<dbReference type="AlphaFoldDB" id="A0A1F6M5U7"/>
<dbReference type="GO" id="GO:0009254">
    <property type="term" value="P:peptidoglycan turnover"/>
    <property type="evidence" value="ECO:0007669"/>
    <property type="project" value="TreeGrafter"/>
</dbReference>
<keyword evidence="6" id="KW-1133">Transmembrane helix</keyword>
<dbReference type="GO" id="GO:0008745">
    <property type="term" value="F:N-acetylmuramoyl-L-alanine amidase activity"/>
    <property type="evidence" value="ECO:0007669"/>
    <property type="project" value="UniProtKB-EC"/>
</dbReference>
<dbReference type="EC" id="3.5.1.28" evidence="2"/>
<dbReference type="Pfam" id="PF01510">
    <property type="entry name" value="Amidase_2"/>
    <property type="match status" value="1"/>
</dbReference>
<dbReference type="InterPro" id="IPR036505">
    <property type="entry name" value="Amidase/PGRP_sf"/>
</dbReference>
<protein>
    <recommendedName>
        <fullName evidence="2">N-acetylmuramoyl-L-alanine amidase</fullName>
        <ecNumber evidence="2">3.5.1.28</ecNumber>
    </recommendedName>
</protein>
<dbReference type="PANTHER" id="PTHR30417">
    <property type="entry name" value="N-ACETYLMURAMOYL-L-ALANINE AMIDASE AMID"/>
    <property type="match status" value="1"/>
</dbReference>
<comment type="catalytic activity">
    <reaction evidence="1">
        <text>Hydrolyzes the link between N-acetylmuramoyl residues and L-amino acid residues in certain cell-wall glycopeptides.</text>
        <dbReference type="EC" id="3.5.1.28"/>
    </reaction>
</comment>
<dbReference type="PANTHER" id="PTHR30417:SF1">
    <property type="entry name" value="N-ACETYLMURAMOYL-L-ALANINE AMIDASE AMID"/>
    <property type="match status" value="1"/>
</dbReference>
<dbReference type="InterPro" id="IPR002502">
    <property type="entry name" value="Amidase_domain"/>
</dbReference>
<dbReference type="SMART" id="SM00644">
    <property type="entry name" value="Ami_2"/>
    <property type="match status" value="1"/>
</dbReference>
<dbReference type="Gene3D" id="3.40.80.10">
    <property type="entry name" value="Peptidoglycan recognition protein-like"/>
    <property type="match status" value="1"/>
</dbReference>
<evidence type="ECO:0000259" key="7">
    <source>
        <dbReference type="SMART" id="SM00644"/>
    </source>
</evidence>
<evidence type="ECO:0000256" key="3">
    <source>
        <dbReference type="ARBA" id="ARBA00022801"/>
    </source>
</evidence>
<dbReference type="GO" id="GO:0071555">
    <property type="term" value="P:cell wall organization"/>
    <property type="evidence" value="ECO:0007669"/>
    <property type="project" value="UniProtKB-KW"/>
</dbReference>
<proteinExistence type="predicted"/>
<evidence type="ECO:0000256" key="4">
    <source>
        <dbReference type="ARBA" id="ARBA00023316"/>
    </source>
</evidence>
<gene>
    <name evidence="8" type="ORF">A3B90_01820</name>
</gene>
<feature type="transmembrane region" description="Helical" evidence="6">
    <location>
        <begin position="133"/>
        <end position="153"/>
    </location>
</feature>
<accession>A0A1F6M5U7</accession>
<evidence type="ECO:0000256" key="1">
    <source>
        <dbReference type="ARBA" id="ARBA00001561"/>
    </source>
</evidence>
<evidence type="ECO:0000256" key="5">
    <source>
        <dbReference type="SAM" id="MobiDB-lite"/>
    </source>
</evidence>
<evidence type="ECO:0000313" key="9">
    <source>
        <dbReference type="Proteomes" id="UP000178742"/>
    </source>
</evidence>
<keyword evidence="4" id="KW-0961">Cell wall biogenesis/degradation</keyword>
<keyword evidence="3" id="KW-0378">Hydrolase</keyword>
<evidence type="ECO:0000313" key="8">
    <source>
        <dbReference type="EMBL" id="OGH66928.1"/>
    </source>
</evidence>
<reference evidence="8 9" key="1">
    <citation type="journal article" date="2016" name="Nat. Commun.">
        <title>Thousands of microbial genomes shed light on interconnected biogeochemical processes in an aquifer system.</title>
        <authorList>
            <person name="Anantharaman K."/>
            <person name="Brown C.T."/>
            <person name="Hug L.A."/>
            <person name="Sharon I."/>
            <person name="Castelle C.J."/>
            <person name="Probst A.J."/>
            <person name="Thomas B.C."/>
            <person name="Singh A."/>
            <person name="Wilkins M.J."/>
            <person name="Karaoz U."/>
            <person name="Brodie E.L."/>
            <person name="Williams K.H."/>
            <person name="Hubbard S.S."/>
            <person name="Banfield J.F."/>
        </authorList>
    </citation>
    <scope>NUCLEOTIDE SEQUENCE [LARGE SCALE GENOMIC DNA]</scope>
</reference>
<evidence type="ECO:0000256" key="2">
    <source>
        <dbReference type="ARBA" id="ARBA00011901"/>
    </source>
</evidence>
<dbReference type="GO" id="GO:0009253">
    <property type="term" value="P:peptidoglycan catabolic process"/>
    <property type="evidence" value="ECO:0007669"/>
    <property type="project" value="InterPro"/>
</dbReference>
<sequence>MPYTTKKLFLGFFLLSFLGTFLYPNISRAVDPIDSVQNTYNAGSSVSELQQMAGKPTNKIKIPGLNYTDIKQVNEGGDTYLYIPFIGEYLSLIYRYLVVFAGLVAVIVIIIAGIQWTASGGNSSSIESAKNRIIGALTGLGLAVGSYLILYTINPELVNFRSLKIKYVVGEDIAGDHGESADYTGDSIKVGPGEIASADCPEVKKNLARTLPLRGEEARNDPISQYYKAAEACRKKCLQDLPEDKRSKSSGSGTQPEKYLGYIDCSGPVGTRSLDAITEIGIHEGKAPAGINWWWITALGGNGPYGSHYMIDRNGAIYQVADEKFVIQHGVHNKKAIGIDLDAGASSGSSCTKDTCTYTQAQYDAINKLVTEIMDRTSVEFDDAHIIGHCEVGKGGNDHQDPRYFDWSKIGPPGAPLDPEKHKGGACKQTL</sequence>
<keyword evidence="6" id="KW-0472">Membrane</keyword>
<dbReference type="CDD" id="cd06583">
    <property type="entry name" value="PGRP"/>
    <property type="match status" value="1"/>
</dbReference>
<dbReference type="InterPro" id="IPR051206">
    <property type="entry name" value="NAMLAA_amidase_2"/>
</dbReference>
<feature type="region of interest" description="Disordered" evidence="5">
    <location>
        <begin position="409"/>
        <end position="431"/>
    </location>
</feature>
<feature type="transmembrane region" description="Helical" evidence="6">
    <location>
        <begin position="93"/>
        <end position="112"/>
    </location>
</feature>
<name>A0A1F6M5U7_9BACT</name>
<dbReference type="Proteomes" id="UP000178742">
    <property type="component" value="Unassembled WGS sequence"/>
</dbReference>
<feature type="domain" description="N-acetylmuramoyl-L-alanine amidase" evidence="7">
    <location>
        <begin position="267"/>
        <end position="403"/>
    </location>
</feature>
<dbReference type="SUPFAM" id="SSF55846">
    <property type="entry name" value="N-acetylmuramoyl-L-alanine amidase-like"/>
    <property type="match status" value="1"/>
</dbReference>
<comment type="caution">
    <text evidence="8">The sequence shown here is derived from an EMBL/GenBank/DDBJ whole genome shotgun (WGS) entry which is preliminary data.</text>
</comment>
<dbReference type="STRING" id="1798676.A3B90_01820"/>
<organism evidence="8 9">
    <name type="scientific">Candidatus Magasanikbacteria bacterium RIFCSPHIGHO2_02_FULL_41_13</name>
    <dbReference type="NCBI Taxonomy" id="1798676"/>
    <lineage>
        <taxon>Bacteria</taxon>
        <taxon>Candidatus Magasanikiibacteriota</taxon>
    </lineage>
</organism>
<evidence type="ECO:0000256" key="6">
    <source>
        <dbReference type="SAM" id="Phobius"/>
    </source>
</evidence>
<keyword evidence="6" id="KW-0812">Transmembrane</keyword>
<dbReference type="EMBL" id="MFPX01000010">
    <property type="protein sequence ID" value="OGH66928.1"/>
    <property type="molecule type" value="Genomic_DNA"/>
</dbReference>